<dbReference type="RefSeq" id="WP_302912578.1">
    <property type="nucleotide sequence ID" value="NZ_JAUMSQ010000005.1"/>
</dbReference>
<reference evidence="1" key="1">
    <citation type="submission" date="2023-07" db="EMBL/GenBank/DDBJ databases">
        <title>Mycolicibacterium sp. nov., a novel bacterial species.</title>
        <authorList>
            <person name="Cao Y."/>
        </authorList>
    </citation>
    <scope>NUCLEOTIDE SEQUENCE</scope>
    <source>
        <strain evidence="1">KC 300</strain>
    </source>
</reference>
<name>A0ABT8UE10_9MYCO</name>
<organism evidence="1 2">
    <name type="scientific">Mycolicibacterium arseniciresistens</name>
    <dbReference type="NCBI Taxonomy" id="3062257"/>
    <lineage>
        <taxon>Bacteria</taxon>
        <taxon>Bacillati</taxon>
        <taxon>Actinomycetota</taxon>
        <taxon>Actinomycetes</taxon>
        <taxon>Mycobacteriales</taxon>
        <taxon>Mycobacteriaceae</taxon>
        <taxon>Mycolicibacterium</taxon>
    </lineage>
</organism>
<evidence type="ECO:0000313" key="2">
    <source>
        <dbReference type="Proteomes" id="UP001168823"/>
    </source>
</evidence>
<gene>
    <name evidence="1" type="ORF">Q2100_01610</name>
</gene>
<comment type="caution">
    <text evidence="1">The sequence shown here is derived from an EMBL/GenBank/DDBJ whole genome shotgun (WGS) entry which is preliminary data.</text>
</comment>
<proteinExistence type="predicted"/>
<protein>
    <submittedName>
        <fullName evidence="1">Uncharacterized protein</fullName>
    </submittedName>
</protein>
<keyword evidence="2" id="KW-1185">Reference proteome</keyword>
<sequence length="286" mass="31877">MSQTIHHRLHILEAADWKAGVITLLEPRSPYRPWRYAFGEARPGDYAILVLGTDPASVLTVLARVGDEGGLSGALLNQRYDADLVDLTTVAMLLDLGDDAFSSWRLDDDAAERVILALHESPIYGDPFYRWGHSSTAAARNLLRFNGICHGCLDEVDLSGAHARDQVFVHTVDPLPRPEPGLPIRAADQASGRRPYIASLREATADWPAVICRRCRDRMRDGGFRSFVAYRFAQHPACPDCGGQRTKSISYGMPFEPQSWGPWLYMGGCCPQDAQWHCDVCDHEWV</sequence>
<evidence type="ECO:0000313" key="1">
    <source>
        <dbReference type="EMBL" id="MDO3634439.1"/>
    </source>
</evidence>
<dbReference type="Proteomes" id="UP001168823">
    <property type="component" value="Unassembled WGS sequence"/>
</dbReference>
<dbReference type="EMBL" id="JAUMSQ010000005">
    <property type="protein sequence ID" value="MDO3634439.1"/>
    <property type="molecule type" value="Genomic_DNA"/>
</dbReference>
<accession>A0ABT8UE10</accession>